<protein>
    <recommendedName>
        <fullName evidence="7">Copper transport protein</fullName>
    </recommendedName>
</protein>
<evidence type="ECO:0000256" key="7">
    <source>
        <dbReference type="RuleBase" id="RU367022"/>
    </source>
</evidence>
<comment type="similarity">
    <text evidence="2 7">Belongs to the copper transporter (Ctr) (TC 1.A.56) family. SLC31A subfamily.</text>
</comment>
<feature type="transmembrane region" description="Helical" evidence="7">
    <location>
        <begin position="90"/>
        <end position="110"/>
    </location>
</feature>
<organism evidence="8 9">
    <name type="scientific">Eucalyptus globulus</name>
    <name type="common">Tasmanian blue gum</name>
    <dbReference type="NCBI Taxonomy" id="34317"/>
    <lineage>
        <taxon>Eukaryota</taxon>
        <taxon>Viridiplantae</taxon>
        <taxon>Streptophyta</taxon>
        <taxon>Embryophyta</taxon>
        <taxon>Tracheophyta</taxon>
        <taxon>Spermatophyta</taxon>
        <taxon>Magnoliopsida</taxon>
        <taxon>eudicotyledons</taxon>
        <taxon>Gunneridae</taxon>
        <taxon>Pentapetalae</taxon>
        <taxon>rosids</taxon>
        <taxon>malvids</taxon>
        <taxon>Myrtales</taxon>
        <taxon>Myrtaceae</taxon>
        <taxon>Myrtoideae</taxon>
        <taxon>Eucalypteae</taxon>
        <taxon>Eucalyptus</taxon>
    </lineage>
</organism>
<proteinExistence type="inferred from homology"/>
<feature type="transmembrane region" description="Helical" evidence="7">
    <location>
        <begin position="24"/>
        <end position="44"/>
    </location>
</feature>
<dbReference type="EMBL" id="JBJKBG010000003">
    <property type="protein sequence ID" value="KAL3747072.1"/>
    <property type="molecule type" value="Genomic_DNA"/>
</dbReference>
<name>A0ABD3L6H4_EUCGL</name>
<dbReference type="Pfam" id="PF04145">
    <property type="entry name" value="Ctr"/>
    <property type="match status" value="1"/>
</dbReference>
<accession>A0ABD3L6H4</accession>
<keyword evidence="7" id="KW-0186">Copper</keyword>
<evidence type="ECO:0000256" key="2">
    <source>
        <dbReference type="ARBA" id="ARBA00006921"/>
    </source>
</evidence>
<keyword evidence="9" id="KW-1185">Reference proteome</keyword>
<dbReference type="PANTHER" id="PTHR12483:SF27">
    <property type="entry name" value="COPPER TRANSPORT PROTEIN CTR1"/>
    <property type="match status" value="1"/>
</dbReference>
<comment type="caution">
    <text evidence="8">The sequence shown here is derived from an EMBL/GenBank/DDBJ whole genome shotgun (WGS) entry which is preliminary data.</text>
</comment>
<keyword evidence="5 7" id="KW-1133">Transmembrane helix</keyword>
<dbReference type="Proteomes" id="UP001634007">
    <property type="component" value="Unassembled WGS sequence"/>
</dbReference>
<evidence type="ECO:0000256" key="1">
    <source>
        <dbReference type="ARBA" id="ARBA00004141"/>
    </source>
</evidence>
<gene>
    <name evidence="8" type="ORF">ACJRO7_015933</name>
</gene>
<keyword evidence="3 7" id="KW-0812">Transmembrane</keyword>
<dbReference type="AlphaFoldDB" id="A0ABD3L6H4"/>
<sequence>MMHMTLYWSRYVTLLVDSWRTDSWLSYFLSLAACFLVSAFYQYMEDRRIRFRSLASSSASAAASAPADAAAASPLLLKAGASRLARSARLGAALLFGLNSAIGYLLMLAIMSFNGGVFLAIVGGLTVGYYVFRFDDEGVAAVVLDNPCACA</sequence>
<evidence type="ECO:0000256" key="3">
    <source>
        <dbReference type="ARBA" id="ARBA00022692"/>
    </source>
</evidence>
<evidence type="ECO:0000313" key="8">
    <source>
        <dbReference type="EMBL" id="KAL3747072.1"/>
    </source>
</evidence>
<feature type="transmembrane region" description="Helical" evidence="7">
    <location>
        <begin position="116"/>
        <end position="132"/>
    </location>
</feature>
<keyword evidence="7" id="KW-0406">Ion transport</keyword>
<dbReference type="GO" id="GO:0016020">
    <property type="term" value="C:membrane"/>
    <property type="evidence" value="ECO:0007669"/>
    <property type="project" value="UniProtKB-SubCell"/>
</dbReference>
<dbReference type="GO" id="GO:0005375">
    <property type="term" value="F:copper ion transmembrane transporter activity"/>
    <property type="evidence" value="ECO:0007669"/>
    <property type="project" value="UniProtKB-UniRule"/>
</dbReference>
<dbReference type="InterPro" id="IPR007274">
    <property type="entry name" value="Cop_transporter"/>
</dbReference>
<keyword evidence="7" id="KW-0813">Transport</keyword>
<keyword evidence="6 7" id="KW-0472">Membrane</keyword>
<evidence type="ECO:0000256" key="4">
    <source>
        <dbReference type="ARBA" id="ARBA00022796"/>
    </source>
</evidence>
<dbReference type="PANTHER" id="PTHR12483">
    <property type="entry name" value="SOLUTE CARRIER FAMILY 31 COPPER TRANSPORTERS"/>
    <property type="match status" value="1"/>
</dbReference>
<comment type="subcellular location">
    <subcellularLocation>
        <location evidence="1 7">Membrane</location>
        <topology evidence="1 7">Multi-pass membrane protein</topology>
    </subcellularLocation>
</comment>
<evidence type="ECO:0000256" key="6">
    <source>
        <dbReference type="ARBA" id="ARBA00023136"/>
    </source>
</evidence>
<evidence type="ECO:0000313" key="9">
    <source>
        <dbReference type="Proteomes" id="UP001634007"/>
    </source>
</evidence>
<keyword evidence="4 7" id="KW-0187">Copper transport</keyword>
<evidence type="ECO:0000256" key="5">
    <source>
        <dbReference type="ARBA" id="ARBA00022989"/>
    </source>
</evidence>
<reference evidence="8 9" key="1">
    <citation type="submission" date="2024-11" db="EMBL/GenBank/DDBJ databases">
        <title>Chromosome-level genome assembly of Eucalyptus globulus Labill. provides insights into its genome evolution.</title>
        <authorList>
            <person name="Li X."/>
        </authorList>
    </citation>
    <scope>NUCLEOTIDE SEQUENCE [LARGE SCALE GENOMIC DNA]</scope>
    <source>
        <strain evidence="8">CL2024</strain>
        <tissue evidence="8">Fresh tender leaves</tissue>
    </source>
</reference>